<comment type="similarity">
    <text evidence="1">Belongs to the ABC transporter superfamily.</text>
</comment>
<reference evidence="7" key="1">
    <citation type="journal article" date="2019" name="Int. J. Syst. Evol. Microbiol.">
        <title>The Global Catalogue of Microorganisms (GCM) 10K type strain sequencing project: providing services to taxonomists for standard genome sequencing and annotation.</title>
        <authorList>
            <consortium name="The Broad Institute Genomics Platform"/>
            <consortium name="The Broad Institute Genome Sequencing Center for Infectious Disease"/>
            <person name="Wu L."/>
            <person name="Ma J."/>
        </authorList>
    </citation>
    <scope>NUCLEOTIDE SEQUENCE [LARGE SCALE GENOMIC DNA]</scope>
    <source>
        <strain evidence="7">CCM 8896</strain>
    </source>
</reference>
<evidence type="ECO:0000256" key="3">
    <source>
        <dbReference type="ARBA" id="ARBA00022741"/>
    </source>
</evidence>
<evidence type="ECO:0000256" key="1">
    <source>
        <dbReference type="ARBA" id="ARBA00005417"/>
    </source>
</evidence>
<dbReference type="InterPro" id="IPR003439">
    <property type="entry name" value="ABC_transporter-like_ATP-bd"/>
</dbReference>
<dbReference type="SMART" id="SM00382">
    <property type="entry name" value="AAA"/>
    <property type="match status" value="1"/>
</dbReference>
<evidence type="ECO:0000313" key="7">
    <source>
        <dbReference type="Proteomes" id="UP001597267"/>
    </source>
</evidence>
<dbReference type="Proteomes" id="UP001597267">
    <property type="component" value="Unassembled WGS sequence"/>
</dbReference>
<dbReference type="RefSeq" id="WP_125713922.1">
    <property type="nucleotide sequence ID" value="NZ_JBHTOP010000003.1"/>
</dbReference>
<proteinExistence type="inferred from homology"/>
<dbReference type="Gene3D" id="3.40.50.300">
    <property type="entry name" value="P-loop containing nucleotide triphosphate hydrolases"/>
    <property type="match status" value="1"/>
</dbReference>
<dbReference type="PROSITE" id="PS00211">
    <property type="entry name" value="ABC_TRANSPORTER_1"/>
    <property type="match status" value="1"/>
</dbReference>
<evidence type="ECO:0000313" key="6">
    <source>
        <dbReference type="EMBL" id="MFD1670864.1"/>
    </source>
</evidence>
<dbReference type="GO" id="GO:0005524">
    <property type="term" value="F:ATP binding"/>
    <property type="evidence" value="ECO:0007669"/>
    <property type="project" value="UniProtKB-KW"/>
</dbReference>
<evidence type="ECO:0000259" key="5">
    <source>
        <dbReference type="PROSITE" id="PS50893"/>
    </source>
</evidence>
<comment type="caution">
    <text evidence="6">The sequence shown here is derived from an EMBL/GenBank/DDBJ whole genome shotgun (WGS) entry which is preliminary data.</text>
</comment>
<protein>
    <submittedName>
        <fullName evidence="6">ABC transporter ATP-binding protein</fullName>
    </submittedName>
</protein>
<name>A0ABW4J4I1_9LACO</name>
<dbReference type="SUPFAM" id="SSF52540">
    <property type="entry name" value="P-loop containing nucleoside triphosphate hydrolases"/>
    <property type="match status" value="1"/>
</dbReference>
<keyword evidence="4 6" id="KW-0067">ATP-binding</keyword>
<dbReference type="Pfam" id="PF00005">
    <property type="entry name" value="ABC_tran"/>
    <property type="match status" value="1"/>
</dbReference>
<keyword evidence="7" id="KW-1185">Reference proteome</keyword>
<evidence type="ECO:0000256" key="2">
    <source>
        <dbReference type="ARBA" id="ARBA00022448"/>
    </source>
</evidence>
<dbReference type="PROSITE" id="PS50893">
    <property type="entry name" value="ABC_TRANSPORTER_2"/>
    <property type="match status" value="1"/>
</dbReference>
<sequence>MEAIITVSHVQKRFKQQVVLEDVSLNVTAGTIYALLGANGAGKSTLLKIMTGLLAGDQGQVTINQLPVTENLLQVQRLFSFSAQAATVDDVLSGYENLVLIARLRHVGQPKAAAKALLKQFDLLQAKDKRVADYSGGMRRRLDLAMSLVGDPEILFLDEPTTGLDPTSREALWRTIQTLKAQGKTIFLTTQYLEEADQLADNIGFLRDGQIVATGTPAAMKRLAGTDQLELLFATAALCQQARLVLDEFKPKMVDTTGLSMPLTEMVQTTSAVLTALAAADCPPVTFKVVTPTLDDVFRKLTKAVS</sequence>
<dbReference type="InterPro" id="IPR027417">
    <property type="entry name" value="P-loop_NTPase"/>
</dbReference>
<keyword evidence="2" id="KW-0813">Transport</keyword>
<dbReference type="InterPro" id="IPR050763">
    <property type="entry name" value="ABC_transporter_ATP-binding"/>
</dbReference>
<dbReference type="InterPro" id="IPR003593">
    <property type="entry name" value="AAA+_ATPase"/>
</dbReference>
<dbReference type="PANTHER" id="PTHR42711:SF5">
    <property type="entry name" value="ABC TRANSPORTER ATP-BINDING PROTEIN NATA"/>
    <property type="match status" value="1"/>
</dbReference>
<dbReference type="PANTHER" id="PTHR42711">
    <property type="entry name" value="ABC TRANSPORTER ATP-BINDING PROTEIN"/>
    <property type="match status" value="1"/>
</dbReference>
<dbReference type="InterPro" id="IPR017871">
    <property type="entry name" value="ABC_transporter-like_CS"/>
</dbReference>
<gene>
    <name evidence="6" type="ORF">ACFQ5M_02000</name>
</gene>
<accession>A0ABW4J4I1</accession>
<feature type="domain" description="ABC transporter" evidence="5">
    <location>
        <begin position="5"/>
        <end position="233"/>
    </location>
</feature>
<keyword evidence="3" id="KW-0547">Nucleotide-binding</keyword>
<evidence type="ECO:0000256" key="4">
    <source>
        <dbReference type="ARBA" id="ARBA00022840"/>
    </source>
</evidence>
<dbReference type="EMBL" id="JBHTOP010000003">
    <property type="protein sequence ID" value="MFD1670864.1"/>
    <property type="molecule type" value="Genomic_DNA"/>
</dbReference>
<organism evidence="6 7">
    <name type="scientific">Agrilactobacillus yilanensis</name>
    <dbReference type="NCBI Taxonomy" id="2485997"/>
    <lineage>
        <taxon>Bacteria</taxon>
        <taxon>Bacillati</taxon>
        <taxon>Bacillota</taxon>
        <taxon>Bacilli</taxon>
        <taxon>Lactobacillales</taxon>
        <taxon>Lactobacillaceae</taxon>
        <taxon>Agrilactobacillus</taxon>
    </lineage>
</organism>